<feature type="compositionally biased region" description="Low complexity" evidence="1">
    <location>
        <begin position="1248"/>
        <end position="1270"/>
    </location>
</feature>
<feature type="region of interest" description="Disordered" evidence="1">
    <location>
        <begin position="1138"/>
        <end position="1285"/>
    </location>
</feature>
<dbReference type="SUPFAM" id="SSF51621">
    <property type="entry name" value="Phosphoenolpyruvate/pyruvate domain"/>
    <property type="match status" value="1"/>
</dbReference>
<gene>
    <name evidence="2" type="ORF">RDB_LOCUS181648</name>
</gene>
<dbReference type="Gene3D" id="3.20.20.60">
    <property type="entry name" value="Phosphoenolpyruvate-binding domains"/>
    <property type="match status" value="1"/>
</dbReference>
<feature type="region of interest" description="Disordered" evidence="1">
    <location>
        <begin position="1018"/>
        <end position="1067"/>
    </location>
</feature>
<feature type="compositionally biased region" description="Basic and acidic residues" evidence="1">
    <location>
        <begin position="928"/>
        <end position="937"/>
    </location>
</feature>
<dbReference type="PROSITE" id="PS00161">
    <property type="entry name" value="ISOCITRATE_LYASE"/>
    <property type="match status" value="1"/>
</dbReference>
<feature type="compositionally biased region" description="Polar residues" evidence="1">
    <location>
        <begin position="1052"/>
        <end position="1067"/>
    </location>
</feature>
<feature type="compositionally biased region" description="Basic and acidic residues" evidence="1">
    <location>
        <begin position="614"/>
        <end position="627"/>
    </location>
</feature>
<evidence type="ECO:0000313" key="3">
    <source>
        <dbReference type="Proteomes" id="UP000663843"/>
    </source>
</evidence>
<comment type="caution">
    <text evidence="2">The sequence shown here is derived from an EMBL/GenBank/DDBJ whole genome shotgun (WGS) entry which is preliminary data.</text>
</comment>
<feature type="region of interest" description="Disordered" evidence="1">
    <location>
        <begin position="691"/>
        <end position="760"/>
    </location>
</feature>
<sequence>MAIQPIETFEREYTTPAHLRHTAGEPLSTKASTRLRQMLARPGIVVAPGVCDGISARCALEAGFDCLYQSGAATTAAKLGMPDLAIATLPDFVQNASMITGLSYSTPLIADADTGFGGPAMVARTVQMYDRAGVAGLHIEDQVQTKRCGHLLGKQVVSTEEFVTRIRAAVQARDAIPGSDIVIIARTDSAQVLGMDEAIRRLQAAASVGADVAFIEGVKTKELLEKTVKALHPTPVLVNVISGGLTPSFTTKEAEEMGAKIIIFSLVSCVAAAHGIREAMALLKKTGTDHTSARGMDPRKFFEVVGLDEVIEIDRRAGGPARQRMLVEREGNDNRKAGLLFVLAGVGLDLFGALESKPARQRPKVDTNMTYQRPGMSPIHKSDRPTGNLSTFGTPYTASWETSRESVPRPSTAPLPDDDDELVGGVHYTTYGSRTSQVYEAPFSDVSVPVPQELLAQAESEMARSEKEKEKGHRRSGSALLRMVGVEPDAEPKELNRPRKLTLNSIANSITHQASHHSFAQTVNSGTDSTRGTTSADDTTLISMSRFPLPPDSGTPKTPGVATPTIAATPTISVSSNSAGTPRPATPGSMITLHPNTPSTPAIPEFLAASRTIPEDTSARSTLDDSRPSSAGGTDNHDPKPRLRTRSSLLALAVSAAAMVGVDVDAPKPETPQAERAFDFSFPLPEHIKAAASEPEPEPEPRPRLSDPSNPRRRSILERLTSQITTPVPDTAATQDATWHSNVSSDWTDAEDTRQLRPGPVLDFDLAPEEPLVDMEQFRLLENTSWSSPVGQSASIMASSTPKAVFPTSRDPDPTDLVLSDEEPVRARTRTLSSKLSVTGRKVLTLGARSTVSSRKSRRRVMSGDSIPTRARQGGRLESLTRRQSADVLSAEGTIEGTVLYGVGEEMLRLMFASSGGVTTATSSTEGSTDREEKEPIPRGPSPNHMDIDERTRERTRSLPRPRANLVSERDLTNVVMPLHIRPKGHRRGTASKENASLDLVRASLDQKPRPLSLNVRSSVEYKPRRSRSKSTPLGQGVRKSSSTAPVVGILTNGNNSSGRTTPTQTLGRGAGRIVIVNSATTPITTTRKTTRSNPMPLSDSETSQTLVVQPGVIVTAPTPPAPRRSLSMPIEALPIGEGSEVGPESPKGTVSRGTSVQFVPESFEGRRRGGRNRKELVPPVPEVNGNGKGKRKVEREPTEASDASVKKPRLSVEHMDITFMGEPLFDGRPQHRRGGFGSQASSHPSTYSRHSQSYSRHSQSYSRHSQSYYAYPTPTSSPDPERTTIPMHAILTPRVQSLYGTAKPDYASHRQSISSIPRPKSRASARSTATGANKSQRSNKTGASQRGPKRWHDKLPIQGWCFLVGFLVPFVWWYAAFARAERGYYGGGIWSREVESQWEGVRTDVHRDDGRIDLLRFSQTCRDYHLLVESSARLRLQIELAANGLRLPRRWLAAGGHSQELLENLVACREDWLDLRLNTSTSLPRTTSGQRFTLWELRRGVFVSAFSIGEHRHLEADALKIITLGSPIHEWTLKFDTIFHELTIDPAQDLLVLAATRTTIMPDSNYTLSSYASYASLQSNYLDISLRSLRTGLAHPSAKLGVLSFSVQYSLIPHHIYSTVSLSITNDILLVNLIANASDLYSTVMVLDWKAGVLLMHTDWRPGLRTSTLLHEDCLLVFEAVVSSEDEMVEAMTGRLERLELFVYDGIRTPEAYKHDSIESHTYSADHFSRKLREETMRFEFPEFIWDVWILATDFLARAAPVSDLALDHTPDFVPDYACRVLSLSMRVISGEAQINLLIFIHSGMVLAHLKQAKLTGQKSVPWPDWGEYSTRWIRYMSEPNPWINWLQGTRYVLGRQVVDVQNDADDSDYIAIADFHLPTIRRFASRNHDRYLLPLPEHALTRREAIGSGQWAFFGNYSSRILARGSLAVDIVDADTPTVLHGLTEDPVVSRLPYRLVVTRPSAQMRGWNDWMIDDNRIVGIGSNLAPGRFGDFIAIQTLQSGSHATRYEPSTSSKIVETYDLN</sequence>
<dbReference type="PANTHER" id="PTHR42905:SF2">
    <property type="entry name" value="PHOSPHOENOLPYRUVATE CARBOXYLASE FAMILY PROTEIN"/>
    <property type="match status" value="1"/>
</dbReference>
<dbReference type="Pfam" id="PF13714">
    <property type="entry name" value="PEP_mutase"/>
    <property type="match status" value="1"/>
</dbReference>
<evidence type="ECO:0000256" key="1">
    <source>
        <dbReference type="SAM" id="MobiDB-lite"/>
    </source>
</evidence>
<feature type="region of interest" description="Disordered" evidence="1">
    <location>
        <begin position="569"/>
        <end position="588"/>
    </location>
</feature>
<feature type="region of interest" description="Disordered" evidence="1">
    <location>
        <begin position="849"/>
        <end position="884"/>
    </location>
</feature>
<dbReference type="InterPro" id="IPR040442">
    <property type="entry name" value="Pyrv_kinase-like_dom_sf"/>
</dbReference>
<feature type="region of interest" description="Disordered" evidence="1">
    <location>
        <begin position="614"/>
        <end position="642"/>
    </location>
</feature>
<protein>
    <submittedName>
        <fullName evidence="2">Uncharacterized protein</fullName>
    </submittedName>
</protein>
<dbReference type="PANTHER" id="PTHR42905">
    <property type="entry name" value="PHOSPHOENOLPYRUVATE CARBOXYLASE"/>
    <property type="match status" value="1"/>
</dbReference>
<dbReference type="Proteomes" id="UP000663843">
    <property type="component" value="Unassembled WGS sequence"/>
</dbReference>
<feature type="region of interest" description="Disordered" evidence="1">
    <location>
        <begin position="514"/>
        <end position="541"/>
    </location>
</feature>
<accession>A0A8H3DPH6</accession>
<feature type="region of interest" description="Disordered" evidence="1">
    <location>
        <begin position="916"/>
        <end position="967"/>
    </location>
</feature>
<feature type="compositionally biased region" description="Polar residues" evidence="1">
    <location>
        <begin position="1332"/>
        <end position="1345"/>
    </location>
</feature>
<dbReference type="InterPro" id="IPR018523">
    <property type="entry name" value="Isocitrate_lyase_ph_CS"/>
</dbReference>
<feature type="compositionally biased region" description="Polar residues" evidence="1">
    <location>
        <begin position="385"/>
        <end position="401"/>
    </location>
</feature>
<evidence type="ECO:0000313" key="2">
    <source>
        <dbReference type="EMBL" id="CAE6533101.1"/>
    </source>
</evidence>
<dbReference type="InterPro" id="IPR015813">
    <property type="entry name" value="Pyrv/PenolPyrv_kinase-like_dom"/>
</dbReference>
<dbReference type="GO" id="GO:0003824">
    <property type="term" value="F:catalytic activity"/>
    <property type="evidence" value="ECO:0007669"/>
    <property type="project" value="InterPro"/>
</dbReference>
<feature type="region of interest" description="Disordered" evidence="1">
    <location>
        <begin position="1309"/>
        <end position="1351"/>
    </location>
</feature>
<feature type="compositionally biased region" description="Polar residues" evidence="1">
    <location>
        <begin position="1030"/>
        <end position="1045"/>
    </location>
</feature>
<dbReference type="InterPro" id="IPR039556">
    <property type="entry name" value="ICL/PEPM"/>
</dbReference>
<feature type="region of interest" description="Disordered" evidence="1">
    <location>
        <begin position="459"/>
        <end position="478"/>
    </location>
</feature>
<feature type="compositionally biased region" description="Basic and acidic residues" evidence="1">
    <location>
        <begin position="461"/>
        <end position="471"/>
    </location>
</feature>
<name>A0A8H3DPH6_9AGAM</name>
<feature type="region of interest" description="Disordered" evidence="1">
    <location>
        <begin position="359"/>
        <end position="425"/>
    </location>
</feature>
<proteinExistence type="predicted"/>
<feature type="compositionally biased region" description="Polar residues" evidence="1">
    <location>
        <begin position="720"/>
        <end position="747"/>
    </location>
</feature>
<feature type="compositionally biased region" description="Basic and acidic residues" evidence="1">
    <location>
        <begin position="946"/>
        <end position="957"/>
    </location>
</feature>
<feature type="compositionally biased region" description="Basic and acidic residues" evidence="1">
    <location>
        <begin position="1164"/>
        <end position="1177"/>
    </location>
</feature>
<dbReference type="EMBL" id="CAJMWT010008397">
    <property type="protein sequence ID" value="CAE6533101.1"/>
    <property type="molecule type" value="Genomic_DNA"/>
</dbReference>
<dbReference type="CDD" id="cd00377">
    <property type="entry name" value="ICL_PEPM"/>
    <property type="match status" value="1"/>
</dbReference>
<reference evidence="2" key="1">
    <citation type="submission" date="2021-01" db="EMBL/GenBank/DDBJ databases">
        <authorList>
            <person name="Kaushik A."/>
        </authorList>
    </citation>
    <scope>NUCLEOTIDE SEQUENCE</scope>
    <source>
        <strain evidence="2">AG2-2IIIB</strain>
    </source>
</reference>
<organism evidence="2 3">
    <name type="scientific">Rhizoctonia solani</name>
    <dbReference type="NCBI Taxonomy" id="456999"/>
    <lineage>
        <taxon>Eukaryota</taxon>
        <taxon>Fungi</taxon>
        <taxon>Dikarya</taxon>
        <taxon>Basidiomycota</taxon>
        <taxon>Agaricomycotina</taxon>
        <taxon>Agaricomycetes</taxon>
        <taxon>Cantharellales</taxon>
        <taxon>Ceratobasidiaceae</taxon>
        <taxon>Rhizoctonia</taxon>
    </lineage>
</organism>
<feature type="compositionally biased region" description="Low complexity" evidence="1">
    <location>
        <begin position="1313"/>
        <end position="1331"/>
    </location>
</feature>
<feature type="compositionally biased region" description="Low complexity" evidence="1">
    <location>
        <begin position="916"/>
        <end position="927"/>
    </location>
</feature>